<name>A0A1V6MZS7_METAZ</name>
<dbReference type="AlphaFoldDB" id="A0A1V6MZS7"/>
<keyword evidence="2" id="KW-1185">Reference proteome</keyword>
<dbReference type="NCBIfam" id="NF000681">
    <property type="entry name" value="PRK00034.3-1"/>
    <property type="match status" value="1"/>
</dbReference>
<accession>A0A1V6MZS7</accession>
<keyword evidence="1" id="KW-0436">Ligase</keyword>
<dbReference type="EC" id="6.3.5.7" evidence="1"/>
<dbReference type="GO" id="GO:0006450">
    <property type="term" value="P:regulation of translational fidelity"/>
    <property type="evidence" value="ECO:0007669"/>
    <property type="project" value="InterPro"/>
</dbReference>
<dbReference type="SUPFAM" id="SSF141000">
    <property type="entry name" value="Glu-tRNAGln amidotransferase C subunit"/>
    <property type="match status" value="1"/>
</dbReference>
<organism evidence="1 2">
    <name type="scientific">Methanobrevibacter arboriphilus JCM 13429 = DSM 1125</name>
    <dbReference type="NCBI Taxonomy" id="1300164"/>
    <lineage>
        <taxon>Archaea</taxon>
        <taxon>Methanobacteriati</taxon>
        <taxon>Methanobacteriota</taxon>
        <taxon>Methanomada group</taxon>
        <taxon>Methanobacteria</taxon>
        <taxon>Methanobacteriales</taxon>
        <taxon>Methanobacteriaceae</taxon>
        <taxon>Methanobrevibacter</taxon>
    </lineage>
</organism>
<evidence type="ECO:0000313" key="2">
    <source>
        <dbReference type="Proteomes" id="UP000191661"/>
    </source>
</evidence>
<sequence>MKIEKDAEKILKDFSKTLENIPDLEETHYIVDNVNLTRKDVANEKNPEKIMKNAKTDKDGHLLVKKAEWIN</sequence>
<proteinExistence type="predicted"/>
<dbReference type="Proteomes" id="UP000191661">
    <property type="component" value="Unassembled WGS sequence"/>
</dbReference>
<comment type="caution">
    <text evidence="1">The sequence shown here is derived from an EMBL/GenBank/DDBJ whole genome shotgun (WGS) entry which is preliminary data.</text>
</comment>
<dbReference type="InterPro" id="IPR036113">
    <property type="entry name" value="Asp/Glu-ADT_sf_sub_c"/>
</dbReference>
<reference evidence="1 2" key="1">
    <citation type="submission" date="2014-12" db="EMBL/GenBank/DDBJ databases">
        <title>Genome sequence of Methanobrevibacter arboriphilicus DH1, DSM1125.</title>
        <authorList>
            <person name="Poehlein A."/>
            <person name="Thauer R.K."/>
            <person name="Seedorf H."/>
            <person name="Daniel R."/>
        </authorList>
    </citation>
    <scope>NUCLEOTIDE SEQUENCE [LARGE SCALE GENOMIC DNA]</scope>
    <source>
        <strain evidence="1 2">DH1</strain>
    </source>
</reference>
<dbReference type="RefSeq" id="WP_080461145.1">
    <property type="nucleotide sequence ID" value="NZ_JXMW01000031.1"/>
</dbReference>
<dbReference type="GO" id="GO:0050567">
    <property type="term" value="F:glutaminyl-tRNA synthase (glutamine-hydrolyzing) activity"/>
    <property type="evidence" value="ECO:0007669"/>
    <property type="project" value="UniProtKB-EC"/>
</dbReference>
<gene>
    <name evidence="1" type="primary">gatC</name>
    <name evidence="1" type="ORF">MBBAR_31c00060</name>
</gene>
<dbReference type="NCBIfam" id="TIGR01827">
    <property type="entry name" value="gatC_rel"/>
    <property type="match status" value="1"/>
</dbReference>
<protein>
    <submittedName>
        <fullName evidence="1">Glutaminyl-tRNA synthase</fullName>
        <ecNumber evidence="1">6.3.5.7</ecNumber>
    </submittedName>
</protein>
<dbReference type="InterPro" id="IPR010120">
    <property type="entry name" value="Glu-ADT_subunit_C_archaea"/>
</dbReference>
<evidence type="ECO:0000313" key="1">
    <source>
        <dbReference type="EMBL" id="OQD57970.1"/>
    </source>
</evidence>
<dbReference type="OrthoDB" id="69552at2157"/>
<dbReference type="EMBL" id="JXMW01000031">
    <property type="protein sequence ID" value="OQD57970.1"/>
    <property type="molecule type" value="Genomic_DNA"/>
</dbReference>